<keyword evidence="4" id="KW-0496">Mitochondrion</keyword>
<evidence type="ECO:0000256" key="4">
    <source>
        <dbReference type="ARBA" id="ARBA00023128"/>
    </source>
</evidence>
<comment type="caution">
    <text evidence="8">The sequence shown here is derived from an EMBL/GenBank/DDBJ whole genome shotgun (WGS) entry which is preliminary data.</text>
</comment>
<sequence length="296" mass="32915">MSRISTFGRAVSQLATPNVSSNTCRSCQLRLSATSQQRQLQTSAARPAIGDRFKSIFGGKKEEESTDIAASGPADLIDTPQKPDFPGWYLPKENLPEGWAKTPQEDKGYVMASDGKDLEHVGSEKWLELQFDDKPKYKGWARVKKTNGLSPKDAGEQVLKAAQEAGLKVDQKGLDSAVTEVKDKFKLTKILRTTTNMQIPDITMHRAQTLKDFQQAILTKPKPKKLAFTLLANEELMANRNIQVRGGRQTSVHKDRAVGRWKLIEEELVNRGLPVFGHGIKADRGFKAEEVKDQTA</sequence>
<evidence type="ECO:0000313" key="9">
    <source>
        <dbReference type="Proteomes" id="UP001341245"/>
    </source>
</evidence>
<proteinExistence type="inferred from homology"/>
<accession>A0ABR0TNX3</accession>
<organism evidence="8 9">
    <name type="scientific">Aureobasidium pullulans</name>
    <name type="common">Black yeast</name>
    <name type="synonym">Pullularia pullulans</name>
    <dbReference type="NCBI Taxonomy" id="5580"/>
    <lineage>
        <taxon>Eukaryota</taxon>
        <taxon>Fungi</taxon>
        <taxon>Dikarya</taxon>
        <taxon>Ascomycota</taxon>
        <taxon>Pezizomycotina</taxon>
        <taxon>Dothideomycetes</taxon>
        <taxon>Dothideomycetidae</taxon>
        <taxon>Dothideales</taxon>
        <taxon>Saccotheciaceae</taxon>
        <taxon>Aureobasidium</taxon>
    </lineage>
</organism>
<comment type="subcellular location">
    <subcellularLocation>
        <location evidence="1">Mitochondrion</location>
    </subcellularLocation>
</comment>
<protein>
    <recommendedName>
        <fullName evidence="6">Large ribosomal subunit protein mL50</fullName>
    </recommendedName>
</protein>
<evidence type="ECO:0000256" key="1">
    <source>
        <dbReference type="ARBA" id="ARBA00004173"/>
    </source>
</evidence>
<keyword evidence="5" id="KW-0687">Ribonucleoprotein</keyword>
<comment type="similarity">
    <text evidence="2">Belongs to the mitochondrion-specific ribosomal protein mL50 family.</text>
</comment>
<dbReference type="Proteomes" id="UP001341245">
    <property type="component" value="Unassembled WGS sequence"/>
</dbReference>
<evidence type="ECO:0000313" key="8">
    <source>
        <dbReference type="EMBL" id="KAK6005842.1"/>
    </source>
</evidence>
<name>A0ABR0TNX3_AURPU</name>
<evidence type="ECO:0000256" key="6">
    <source>
        <dbReference type="ARBA" id="ARBA00035183"/>
    </source>
</evidence>
<keyword evidence="3" id="KW-0689">Ribosomal protein</keyword>
<feature type="region of interest" description="Disordered" evidence="7">
    <location>
        <begin position="60"/>
        <end position="81"/>
    </location>
</feature>
<evidence type="ECO:0000256" key="3">
    <source>
        <dbReference type="ARBA" id="ARBA00022980"/>
    </source>
</evidence>
<reference evidence="8 9" key="1">
    <citation type="submission" date="2023-11" db="EMBL/GenBank/DDBJ databases">
        <title>Draft genome sequence and annotation of the polyextremotolerant black yeast-like fungus Aureobasidium pullulans NRRL 62042.</title>
        <authorList>
            <person name="Dielentheis-Frenken M.R.E."/>
            <person name="Wibberg D."/>
            <person name="Blank L.M."/>
            <person name="Tiso T."/>
        </authorList>
    </citation>
    <scope>NUCLEOTIDE SEQUENCE [LARGE SCALE GENOMIC DNA]</scope>
    <source>
        <strain evidence="8 9">NRRL 62042</strain>
    </source>
</reference>
<keyword evidence="9" id="KW-1185">Reference proteome</keyword>
<dbReference type="Pfam" id="PF10501">
    <property type="entry name" value="Ribosomal_L50"/>
    <property type="match status" value="1"/>
</dbReference>
<evidence type="ECO:0000256" key="7">
    <source>
        <dbReference type="SAM" id="MobiDB-lite"/>
    </source>
</evidence>
<evidence type="ECO:0000256" key="5">
    <source>
        <dbReference type="ARBA" id="ARBA00023274"/>
    </source>
</evidence>
<gene>
    <name evidence="8" type="ORF">QM012_007484</name>
</gene>
<dbReference type="InterPro" id="IPR018305">
    <property type="entry name" value="Ribosomal_m50"/>
</dbReference>
<dbReference type="EMBL" id="JASGXD010000005">
    <property type="protein sequence ID" value="KAK6005842.1"/>
    <property type="molecule type" value="Genomic_DNA"/>
</dbReference>
<evidence type="ECO:0000256" key="2">
    <source>
        <dbReference type="ARBA" id="ARBA00008860"/>
    </source>
</evidence>